<dbReference type="Pfam" id="PF12146">
    <property type="entry name" value="Hydrolase_4"/>
    <property type="match status" value="1"/>
</dbReference>
<feature type="domain" description="Serine aminopeptidase S33" evidence="1">
    <location>
        <begin position="48"/>
        <end position="310"/>
    </location>
</feature>
<name>A0A7R7IC93_9FIRM</name>
<dbReference type="PANTHER" id="PTHR11614">
    <property type="entry name" value="PHOSPHOLIPASE-RELATED"/>
    <property type="match status" value="1"/>
</dbReference>
<sequence>MNKIIYQKESSKASQIIKEKEPPKNTQISIIQSDNYQTLLNYYPSTFKPKGTLLIIHGMAEHNLRYQNFINLLNNNEYEVYTYDQRGHGIDKDLSELGHFSDKNGYKIVISDSLNIIDYIQKQNRTSRFFIFGHSMGSIILRNIIQEFDGIDGAIISGTTYPNTLKIYMGEIITAIAKLTFGPKHISPFLNKLLFSSKNYTKFTKTSSFGWLTRDMSQVNNYNIDKYCGFNCTTSFYNDLVLLTKKAGLKKNITKTRRDLPLFIISGDQDAVSSNGQEVIKLINKLKSLGFLNISYQIYSQARHELLNEINKKDIMNDIINWLENND</sequence>
<organism evidence="2 3">
    <name type="scientific">Anaeromicropila herbilytica</name>
    <dbReference type="NCBI Taxonomy" id="2785025"/>
    <lineage>
        <taxon>Bacteria</taxon>
        <taxon>Bacillati</taxon>
        <taxon>Bacillota</taxon>
        <taxon>Clostridia</taxon>
        <taxon>Lachnospirales</taxon>
        <taxon>Lachnospiraceae</taxon>
        <taxon>Anaeromicropila</taxon>
    </lineage>
</organism>
<keyword evidence="2" id="KW-0378">Hydrolase</keyword>
<dbReference type="InterPro" id="IPR051044">
    <property type="entry name" value="MAG_DAG_Lipase"/>
</dbReference>
<evidence type="ECO:0000313" key="3">
    <source>
        <dbReference type="Proteomes" id="UP000595897"/>
    </source>
</evidence>
<dbReference type="RefSeq" id="WP_271714941.1">
    <property type="nucleotide sequence ID" value="NZ_AP024169.1"/>
</dbReference>
<dbReference type="InterPro" id="IPR022742">
    <property type="entry name" value="Hydrolase_4"/>
</dbReference>
<evidence type="ECO:0000313" key="2">
    <source>
        <dbReference type="EMBL" id="BCN29674.1"/>
    </source>
</evidence>
<dbReference type="InterPro" id="IPR029058">
    <property type="entry name" value="AB_hydrolase_fold"/>
</dbReference>
<evidence type="ECO:0000259" key="1">
    <source>
        <dbReference type="Pfam" id="PF12146"/>
    </source>
</evidence>
<dbReference type="Proteomes" id="UP000595897">
    <property type="component" value="Chromosome"/>
</dbReference>
<dbReference type="KEGG" id="ahb:bsdtb5_09690"/>
<dbReference type="AlphaFoldDB" id="A0A7R7IC93"/>
<dbReference type="EMBL" id="AP024169">
    <property type="protein sequence ID" value="BCN29674.1"/>
    <property type="molecule type" value="Genomic_DNA"/>
</dbReference>
<keyword evidence="3" id="KW-1185">Reference proteome</keyword>
<dbReference type="SUPFAM" id="SSF53474">
    <property type="entry name" value="alpha/beta-Hydrolases"/>
    <property type="match status" value="1"/>
</dbReference>
<protein>
    <submittedName>
        <fullName evidence="2">Hydrolase</fullName>
    </submittedName>
</protein>
<dbReference type="Gene3D" id="3.40.50.1820">
    <property type="entry name" value="alpha/beta hydrolase"/>
    <property type="match status" value="1"/>
</dbReference>
<dbReference type="GO" id="GO:0016787">
    <property type="term" value="F:hydrolase activity"/>
    <property type="evidence" value="ECO:0007669"/>
    <property type="project" value="UniProtKB-KW"/>
</dbReference>
<accession>A0A7R7IC93</accession>
<proteinExistence type="predicted"/>
<reference evidence="2 3" key="1">
    <citation type="submission" date="2020-11" db="EMBL/GenBank/DDBJ databases">
        <title>Draft genome sequencing of a Lachnospiraceae strain isolated from anoxic soil subjected to BSD treatment.</title>
        <authorList>
            <person name="Uek A."/>
            <person name="Tonouchi A."/>
        </authorList>
    </citation>
    <scope>NUCLEOTIDE SEQUENCE [LARGE SCALE GENOMIC DNA]</scope>
    <source>
        <strain evidence="2 3">TB5</strain>
    </source>
</reference>
<gene>
    <name evidence="2" type="ORF">bsdtb5_09690</name>
</gene>